<keyword evidence="3" id="KW-1185">Reference proteome</keyword>
<organism evidence="2 3">
    <name type="scientific">Microthyrium microscopicum</name>
    <dbReference type="NCBI Taxonomy" id="703497"/>
    <lineage>
        <taxon>Eukaryota</taxon>
        <taxon>Fungi</taxon>
        <taxon>Dikarya</taxon>
        <taxon>Ascomycota</taxon>
        <taxon>Pezizomycotina</taxon>
        <taxon>Dothideomycetes</taxon>
        <taxon>Dothideomycetes incertae sedis</taxon>
        <taxon>Microthyriales</taxon>
        <taxon>Microthyriaceae</taxon>
        <taxon>Microthyrium</taxon>
    </lineage>
</organism>
<feature type="region of interest" description="Disordered" evidence="1">
    <location>
        <begin position="304"/>
        <end position="370"/>
    </location>
</feature>
<feature type="compositionally biased region" description="Basic and acidic residues" evidence="1">
    <location>
        <begin position="321"/>
        <end position="361"/>
    </location>
</feature>
<feature type="non-terminal residue" evidence="2">
    <location>
        <position position="1"/>
    </location>
</feature>
<gene>
    <name evidence="2" type="ORF">BT63DRAFT_467854</name>
</gene>
<dbReference type="Proteomes" id="UP000799302">
    <property type="component" value="Unassembled WGS sequence"/>
</dbReference>
<sequence length="370" mass="42546">PQHQEYIKRLVHYQRSYRLVGEPIPRLSAPTAKPSAVMSSRHEIAETPEVLSLDVKPRNYEVEIILDPVADPVLPKLTSDAFRCPILEGPHADLMLTVLDKRDKTAIKDSTTTKDISLCPDFPVAMLYKVAPDLQYTHHNNNGGSKLVLPLNSVNQHAMGAIAEWLIEIVNTPTGAELPKLTIEAGTNYSQLLGYYHTFSALYMPDFAAIFEPIMVAYVTYYALTVKEIRDTLRAFPYEHDMVKHVISATKMVLLDKNTPEAKRYGIIAFFEHEHDSLLRNAIRTHRQMEKAWQFTEQDIYRREKREAQQQRNQAAGQNGQRREARDPRPQHQDDRDARPPRHGSGERNGGRRKEEREAPRHPRPPRRKR</sequence>
<dbReference type="EMBL" id="MU004232">
    <property type="protein sequence ID" value="KAF2671741.1"/>
    <property type="molecule type" value="Genomic_DNA"/>
</dbReference>
<feature type="compositionally biased region" description="Low complexity" evidence="1">
    <location>
        <begin position="310"/>
        <end position="320"/>
    </location>
</feature>
<reference evidence="2" key="1">
    <citation type="journal article" date="2020" name="Stud. Mycol.">
        <title>101 Dothideomycetes genomes: a test case for predicting lifestyles and emergence of pathogens.</title>
        <authorList>
            <person name="Haridas S."/>
            <person name="Albert R."/>
            <person name="Binder M."/>
            <person name="Bloem J."/>
            <person name="Labutti K."/>
            <person name="Salamov A."/>
            <person name="Andreopoulos B."/>
            <person name="Baker S."/>
            <person name="Barry K."/>
            <person name="Bills G."/>
            <person name="Bluhm B."/>
            <person name="Cannon C."/>
            <person name="Castanera R."/>
            <person name="Culley D."/>
            <person name="Daum C."/>
            <person name="Ezra D."/>
            <person name="Gonzalez J."/>
            <person name="Henrissat B."/>
            <person name="Kuo A."/>
            <person name="Liang C."/>
            <person name="Lipzen A."/>
            <person name="Lutzoni F."/>
            <person name="Magnuson J."/>
            <person name="Mondo S."/>
            <person name="Nolan M."/>
            <person name="Ohm R."/>
            <person name="Pangilinan J."/>
            <person name="Park H.-J."/>
            <person name="Ramirez L."/>
            <person name="Alfaro M."/>
            <person name="Sun H."/>
            <person name="Tritt A."/>
            <person name="Yoshinaga Y."/>
            <person name="Zwiers L.-H."/>
            <person name="Turgeon B."/>
            <person name="Goodwin S."/>
            <person name="Spatafora J."/>
            <person name="Crous P."/>
            <person name="Grigoriev I."/>
        </authorList>
    </citation>
    <scope>NUCLEOTIDE SEQUENCE</scope>
    <source>
        <strain evidence="2">CBS 115976</strain>
    </source>
</reference>
<protein>
    <submittedName>
        <fullName evidence="2">Uncharacterized protein</fullName>
    </submittedName>
</protein>
<name>A0A6A6UJN2_9PEZI</name>
<accession>A0A6A6UJN2</accession>
<evidence type="ECO:0000313" key="3">
    <source>
        <dbReference type="Proteomes" id="UP000799302"/>
    </source>
</evidence>
<proteinExistence type="predicted"/>
<evidence type="ECO:0000256" key="1">
    <source>
        <dbReference type="SAM" id="MobiDB-lite"/>
    </source>
</evidence>
<dbReference type="AlphaFoldDB" id="A0A6A6UJN2"/>
<evidence type="ECO:0000313" key="2">
    <source>
        <dbReference type="EMBL" id="KAF2671741.1"/>
    </source>
</evidence>